<reference evidence="2 3" key="1">
    <citation type="submission" date="2018-04" db="EMBL/GenBank/DDBJ databases">
        <title>Genomic Encyclopedia of Archaeal and Bacterial Type Strains, Phase II (KMG-II): from individual species to whole genera.</title>
        <authorList>
            <person name="Goeker M."/>
        </authorList>
    </citation>
    <scope>NUCLEOTIDE SEQUENCE [LARGE SCALE GENOMIC DNA]</scope>
    <source>
        <strain evidence="2 3">DSM 100162</strain>
    </source>
</reference>
<dbReference type="RefSeq" id="WP_108209856.1">
    <property type="nucleotide sequence ID" value="NZ_QBKI01000001.1"/>
</dbReference>
<accession>A0A2T5YSH6</accession>
<proteinExistence type="predicted"/>
<dbReference type="EMBL" id="QBKI01000001">
    <property type="protein sequence ID" value="PTX22269.1"/>
    <property type="molecule type" value="Genomic_DNA"/>
</dbReference>
<feature type="transmembrane region" description="Helical" evidence="1">
    <location>
        <begin position="7"/>
        <end position="28"/>
    </location>
</feature>
<keyword evidence="3" id="KW-1185">Reference proteome</keyword>
<evidence type="ECO:0000313" key="2">
    <source>
        <dbReference type="EMBL" id="PTX22269.1"/>
    </source>
</evidence>
<dbReference type="Proteomes" id="UP000244225">
    <property type="component" value="Unassembled WGS sequence"/>
</dbReference>
<protein>
    <submittedName>
        <fullName evidence="2">Uncharacterized protein</fullName>
    </submittedName>
</protein>
<organism evidence="2 3">
    <name type="scientific">Pontibacter mucosus</name>
    <dbReference type="NCBI Taxonomy" id="1649266"/>
    <lineage>
        <taxon>Bacteria</taxon>
        <taxon>Pseudomonadati</taxon>
        <taxon>Bacteroidota</taxon>
        <taxon>Cytophagia</taxon>
        <taxon>Cytophagales</taxon>
        <taxon>Hymenobacteraceae</taxon>
        <taxon>Pontibacter</taxon>
    </lineage>
</organism>
<evidence type="ECO:0000256" key="1">
    <source>
        <dbReference type="SAM" id="Phobius"/>
    </source>
</evidence>
<comment type="caution">
    <text evidence="2">The sequence shown here is derived from an EMBL/GenBank/DDBJ whole genome shotgun (WGS) entry which is preliminary data.</text>
</comment>
<name>A0A2T5YSH6_9BACT</name>
<keyword evidence="1" id="KW-0812">Transmembrane</keyword>
<dbReference type="OrthoDB" id="6025129at2"/>
<feature type="transmembrane region" description="Helical" evidence="1">
    <location>
        <begin position="59"/>
        <end position="81"/>
    </location>
</feature>
<evidence type="ECO:0000313" key="3">
    <source>
        <dbReference type="Proteomes" id="UP000244225"/>
    </source>
</evidence>
<gene>
    <name evidence="2" type="ORF">C8N40_10191</name>
</gene>
<feature type="transmembrane region" description="Helical" evidence="1">
    <location>
        <begin position="112"/>
        <end position="130"/>
    </location>
</feature>
<keyword evidence="1" id="KW-1133">Transmembrane helix</keyword>
<sequence length="146" mass="15205">MNPIVRNILAVIAGVVIGSAVNMALITVSGSVIPPPEGADVTTTEGLRASMHLFQPKHFIFPFLAHALGTLAGAFVAAAVAASYKMRFAFGIGIYFLAGGIASVFLLPSPTWYTVVDLIGAYLPMAYVAGKLAGRKAKPVPQESMA</sequence>
<feature type="transmembrane region" description="Helical" evidence="1">
    <location>
        <begin position="88"/>
        <end position="106"/>
    </location>
</feature>
<keyword evidence="1" id="KW-0472">Membrane</keyword>
<dbReference type="AlphaFoldDB" id="A0A2T5YSH6"/>